<reference evidence="1 2" key="2">
    <citation type="submission" date="2018-03" db="EMBL/GenBank/DDBJ databases">
        <title>The ancient ancestry and fast evolution of plastids.</title>
        <authorList>
            <person name="Moore K.R."/>
            <person name="Magnabosco C."/>
            <person name="Momper L."/>
            <person name="Gold D.A."/>
            <person name="Bosak T."/>
            <person name="Fournier G.P."/>
        </authorList>
    </citation>
    <scope>NUCLEOTIDE SEQUENCE [LARGE SCALE GENOMIC DNA]</scope>
    <source>
        <strain evidence="1 2">ULC007</strain>
    </source>
</reference>
<dbReference type="EMBL" id="PVWG01000111">
    <property type="protein sequence ID" value="PSB13960.1"/>
    <property type="molecule type" value="Genomic_DNA"/>
</dbReference>
<evidence type="ECO:0000313" key="2">
    <source>
        <dbReference type="Proteomes" id="UP000238634"/>
    </source>
</evidence>
<dbReference type="AlphaFoldDB" id="A0A2T1D0G3"/>
<name>A0A2T1D0G3_9CYAN</name>
<protein>
    <submittedName>
        <fullName evidence="1">Uncharacterized protein</fullName>
    </submittedName>
</protein>
<dbReference type="RefSeq" id="WP_073075374.1">
    <property type="nucleotide sequence ID" value="NZ_MPPI01000098.1"/>
</dbReference>
<proteinExistence type="predicted"/>
<sequence length="192" mass="21828">MDWLCSAEAQEAYKFCFWLGKLDLEQGWLAEIEQIGIGQDGSHVFLAYCGGLSQIKRQFVSDYLDKVTQQGEVRSEAIVTATQRLGGDLQGVNRVVRLIRDERVDPKFVEHVLEWGKWLASLNSDDYLYLLEAIAGSDLDNAAAVVKSLWMWLHLEKPIEGRLAEFAWNCLEMSNAEPQDYHRFDQLAGSVN</sequence>
<keyword evidence="2" id="KW-1185">Reference proteome</keyword>
<comment type="caution">
    <text evidence="1">The sequence shown here is derived from an EMBL/GenBank/DDBJ whole genome shotgun (WGS) entry which is preliminary data.</text>
</comment>
<accession>A0A2T1D0G3</accession>
<reference evidence="1 2" key="1">
    <citation type="submission" date="2018-02" db="EMBL/GenBank/DDBJ databases">
        <authorList>
            <person name="Cohen D.B."/>
            <person name="Kent A.D."/>
        </authorList>
    </citation>
    <scope>NUCLEOTIDE SEQUENCE [LARGE SCALE GENOMIC DNA]</scope>
    <source>
        <strain evidence="1 2">ULC007</strain>
    </source>
</reference>
<dbReference type="Proteomes" id="UP000238634">
    <property type="component" value="Unassembled WGS sequence"/>
</dbReference>
<organism evidence="1 2">
    <name type="scientific">Phormidesmis priestleyi ULC007</name>
    <dbReference type="NCBI Taxonomy" id="1920490"/>
    <lineage>
        <taxon>Bacteria</taxon>
        <taxon>Bacillati</taxon>
        <taxon>Cyanobacteriota</taxon>
        <taxon>Cyanophyceae</taxon>
        <taxon>Leptolyngbyales</taxon>
        <taxon>Leptolyngbyaceae</taxon>
        <taxon>Phormidesmis</taxon>
    </lineage>
</organism>
<evidence type="ECO:0000313" key="1">
    <source>
        <dbReference type="EMBL" id="PSB13960.1"/>
    </source>
</evidence>
<dbReference type="OrthoDB" id="572740at2"/>
<gene>
    <name evidence="1" type="ORF">C7B65_26835</name>
</gene>